<gene>
    <name evidence="2" type="ORF">T459_23359</name>
</gene>
<accession>A0A2G2YSB7</accession>
<name>A0A2G2YSB7_CAPAN</name>
<keyword evidence="1" id="KW-0175">Coiled coil</keyword>
<evidence type="ECO:0000313" key="3">
    <source>
        <dbReference type="Proteomes" id="UP000222542"/>
    </source>
</evidence>
<dbReference type="Gramene" id="PHT72574">
    <property type="protein sequence ID" value="PHT72574"/>
    <property type="gene ID" value="T459_23359"/>
</dbReference>
<dbReference type="AlphaFoldDB" id="A0A2G2YSB7"/>
<reference evidence="2 3" key="1">
    <citation type="journal article" date="2014" name="Nat. Genet.">
        <title>Genome sequence of the hot pepper provides insights into the evolution of pungency in Capsicum species.</title>
        <authorList>
            <person name="Kim S."/>
            <person name="Park M."/>
            <person name="Yeom S.I."/>
            <person name="Kim Y.M."/>
            <person name="Lee J.M."/>
            <person name="Lee H.A."/>
            <person name="Seo E."/>
            <person name="Choi J."/>
            <person name="Cheong K."/>
            <person name="Kim K.T."/>
            <person name="Jung K."/>
            <person name="Lee G.W."/>
            <person name="Oh S.K."/>
            <person name="Bae C."/>
            <person name="Kim S.B."/>
            <person name="Lee H.Y."/>
            <person name="Kim S.Y."/>
            <person name="Kim M.S."/>
            <person name="Kang B.C."/>
            <person name="Jo Y.D."/>
            <person name="Yang H.B."/>
            <person name="Jeong H.J."/>
            <person name="Kang W.H."/>
            <person name="Kwon J.K."/>
            <person name="Shin C."/>
            <person name="Lim J.Y."/>
            <person name="Park J.H."/>
            <person name="Huh J.H."/>
            <person name="Kim J.S."/>
            <person name="Kim B.D."/>
            <person name="Cohen O."/>
            <person name="Paran I."/>
            <person name="Suh M.C."/>
            <person name="Lee S.B."/>
            <person name="Kim Y.K."/>
            <person name="Shin Y."/>
            <person name="Noh S.J."/>
            <person name="Park J."/>
            <person name="Seo Y.S."/>
            <person name="Kwon S.Y."/>
            <person name="Kim H.A."/>
            <person name="Park J.M."/>
            <person name="Kim H.J."/>
            <person name="Choi S.B."/>
            <person name="Bosland P.W."/>
            <person name="Reeves G."/>
            <person name="Jo S.H."/>
            <person name="Lee B.W."/>
            <person name="Cho H.T."/>
            <person name="Choi H.S."/>
            <person name="Lee M.S."/>
            <person name="Yu Y."/>
            <person name="Do Choi Y."/>
            <person name="Park B.S."/>
            <person name="van Deynze A."/>
            <person name="Ashrafi H."/>
            <person name="Hill T."/>
            <person name="Kim W.T."/>
            <person name="Pai H.S."/>
            <person name="Ahn H.K."/>
            <person name="Yeam I."/>
            <person name="Giovannoni J.J."/>
            <person name="Rose J.K."/>
            <person name="Sorensen I."/>
            <person name="Lee S.J."/>
            <person name="Kim R.W."/>
            <person name="Choi I.Y."/>
            <person name="Choi B.S."/>
            <person name="Lim J.S."/>
            <person name="Lee Y.H."/>
            <person name="Choi D."/>
        </authorList>
    </citation>
    <scope>NUCLEOTIDE SEQUENCE [LARGE SCALE GENOMIC DNA]</scope>
    <source>
        <strain evidence="3">cv. CM334</strain>
    </source>
</reference>
<protein>
    <submittedName>
        <fullName evidence="2">Uncharacterized protein</fullName>
    </submittedName>
</protein>
<sequence>MATSYDQARSALIDKTTTIEESEPYLKAKEHLELVSRETDEKSEEVFAAYKYLEKARKKVKKLKARRDVAKQEAAEIESKVLAAEEEFFKCSDVSLATTKASKVLEKKRQVLEAALHDLVNYKLYLD</sequence>
<proteinExistence type="predicted"/>
<comment type="caution">
    <text evidence="2">The sequence shown here is derived from an EMBL/GenBank/DDBJ whole genome shotgun (WGS) entry which is preliminary data.</text>
</comment>
<dbReference type="EMBL" id="AYRZ02000009">
    <property type="protein sequence ID" value="PHT72574.1"/>
    <property type="molecule type" value="Genomic_DNA"/>
</dbReference>
<evidence type="ECO:0000256" key="1">
    <source>
        <dbReference type="SAM" id="Coils"/>
    </source>
</evidence>
<keyword evidence="3" id="KW-1185">Reference proteome</keyword>
<evidence type="ECO:0000313" key="2">
    <source>
        <dbReference type="EMBL" id="PHT72574.1"/>
    </source>
</evidence>
<reference evidence="2 3" key="2">
    <citation type="journal article" date="2017" name="Genome Biol.">
        <title>New reference genome sequences of hot pepper reveal the massive evolution of plant disease-resistance genes by retroduplication.</title>
        <authorList>
            <person name="Kim S."/>
            <person name="Park J."/>
            <person name="Yeom S.I."/>
            <person name="Kim Y.M."/>
            <person name="Seo E."/>
            <person name="Kim K.T."/>
            <person name="Kim M.S."/>
            <person name="Lee J.M."/>
            <person name="Cheong K."/>
            <person name="Shin H.S."/>
            <person name="Kim S.B."/>
            <person name="Han K."/>
            <person name="Lee J."/>
            <person name="Park M."/>
            <person name="Lee H.A."/>
            <person name="Lee H.Y."/>
            <person name="Lee Y."/>
            <person name="Oh S."/>
            <person name="Lee J.H."/>
            <person name="Choi E."/>
            <person name="Choi E."/>
            <person name="Lee S.E."/>
            <person name="Jeon J."/>
            <person name="Kim H."/>
            <person name="Choi G."/>
            <person name="Song H."/>
            <person name="Lee J."/>
            <person name="Lee S.C."/>
            <person name="Kwon J.K."/>
            <person name="Lee H.Y."/>
            <person name="Koo N."/>
            <person name="Hong Y."/>
            <person name="Kim R.W."/>
            <person name="Kang W.H."/>
            <person name="Huh J.H."/>
            <person name="Kang B.C."/>
            <person name="Yang T.J."/>
            <person name="Lee Y.H."/>
            <person name="Bennetzen J.L."/>
            <person name="Choi D."/>
        </authorList>
    </citation>
    <scope>NUCLEOTIDE SEQUENCE [LARGE SCALE GENOMIC DNA]</scope>
    <source>
        <strain evidence="3">cv. CM334</strain>
    </source>
</reference>
<organism evidence="2 3">
    <name type="scientific">Capsicum annuum</name>
    <name type="common">Capsicum pepper</name>
    <dbReference type="NCBI Taxonomy" id="4072"/>
    <lineage>
        <taxon>Eukaryota</taxon>
        <taxon>Viridiplantae</taxon>
        <taxon>Streptophyta</taxon>
        <taxon>Embryophyta</taxon>
        <taxon>Tracheophyta</taxon>
        <taxon>Spermatophyta</taxon>
        <taxon>Magnoliopsida</taxon>
        <taxon>eudicotyledons</taxon>
        <taxon>Gunneridae</taxon>
        <taxon>Pentapetalae</taxon>
        <taxon>asterids</taxon>
        <taxon>lamiids</taxon>
        <taxon>Solanales</taxon>
        <taxon>Solanaceae</taxon>
        <taxon>Solanoideae</taxon>
        <taxon>Capsiceae</taxon>
        <taxon>Capsicum</taxon>
    </lineage>
</organism>
<dbReference type="Proteomes" id="UP000222542">
    <property type="component" value="Unassembled WGS sequence"/>
</dbReference>
<feature type="coiled-coil region" evidence="1">
    <location>
        <begin position="53"/>
        <end position="87"/>
    </location>
</feature>
<dbReference type="OMA" id="MATSYDQ"/>
<dbReference type="STRING" id="4072.A0A2G2YSB7"/>